<dbReference type="EMBL" id="QXTE01000254">
    <property type="protein sequence ID" value="TFK00795.1"/>
    <property type="molecule type" value="Genomic_DNA"/>
</dbReference>
<evidence type="ECO:0000256" key="10">
    <source>
        <dbReference type="ARBA" id="ARBA00026113"/>
    </source>
</evidence>
<evidence type="ECO:0000256" key="17">
    <source>
        <dbReference type="ARBA" id="ARBA00043192"/>
    </source>
</evidence>
<organism evidence="22 23">
    <name type="scientific">Platysternon megacephalum</name>
    <name type="common">big-headed turtle</name>
    <dbReference type="NCBI Taxonomy" id="55544"/>
    <lineage>
        <taxon>Eukaryota</taxon>
        <taxon>Metazoa</taxon>
        <taxon>Chordata</taxon>
        <taxon>Craniata</taxon>
        <taxon>Vertebrata</taxon>
        <taxon>Euteleostomi</taxon>
        <taxon>Archelosauria</taxon>
        <taxon>Testudinata</taxon>
        <taxon>Testudines</taxon>
        <taxon>Cryptodira</taxon>
        <taxon>Durocryptodira</taxon>
        <taxon>Testudinoidea</taxon>
        <taxon>Platysternidae</taxon>
        <taxon>Platysternon</taxon>
    </lineage>
</organism>
<dbReference type="GO" id="GO:0005524">
    <property type="term" value="F:ATP binding"/>
    <property type="evidence" value="ECO:0007669"/>
    <property type="project" value="UniProtKB-KW"/>
</dbReference>
<keyword evidence="7" id="KW-0443">Lipid metabolism</keyword>
<dbReference type="Gene3D" id="3.40.50.12780">
    <property type="entry name" value="N-terminal domain of ligase-like"/>
    <property type="match status" value="1"/>
</dbReference>
<dbReference type="AlphaFoldDB" id="A0A4D9DVI3"/>
<comment type="caution">
    <text evidence="22">The sequence shown here is derived from an EMBL/GenBank/DDBJ whole genome shotgun (WGS) entry which is preliminary data.</text>
</comment>
<dbReference type="Pfam" id="PF00501">
    <property type="entry name" value="AMP-binding"/>
    <property type="match status" value="1"/>
</dbReference>
<feature type="compositionally biased region" description="Basic and acidic residues" evidence="20">
    <location>
        <begin position="39"/>
        <end position="55"/>
    </location>
</feature>
<comment type="catalytic activity">
    <reaction evidence="19">
        <text>hexadecanoate + ATP + CoA = hexadecanoyl-CoA + AMP + diphosphate</text>
        <dbReference type="Rhea" id="RHEA:30751"/>
        <dbReference type="ChEBI" id="CHEBI:7896"/>
        <dbReference type="ChEBI" id="CHEBI:30616"/>
        <dbReference type="ChEBI" id="CHEBI:33019"/>
        <dbReference type="ChEBI" id="CHEBI:57287"/>
        <dbReference type="ChEBI" id="CHEBI:57379"/>
        <dbReference type="ChEBI" id="CHEBI:456215"/>
    </reaction>
    <physiologicalReaction direction="left-to-right" evidence="19">
        <dbReference type="Rhea" id="RHEA:30752"/>
    </physiologicalReaction>
</comment>
<evidence type="ECO:0000313" key="22">
    <source>
        <dbReference type="EMBL" id="TFK00795.1"/>
    </source>
</evidence>
<evidence type="ECO:0000259" key="21">
    <source>
        <dbReference type="Pfam" id="PF00501"/>
    </source>
</evidence>
<dbReference type="OrthoDB" id="3633556at2759"/>
<proteinExistence type="inferred from homology"/>
<evidence type="ECO:0000256" key="20">
    <source>
        <dbReference type="SAM" id="MobiDB-lite"/>
    </source>
</evidence>
<dbReference type="PROSITE" id="PS00455">
    <property type="entry name" value="AMP_BINDING"/>
    <property type="match status" value="1"/>
</dbReference>
<evidence type="ECO:0000256" key="1">
    <source>
        <dbReference type="ARBA" id="ARBA00004496"/>
    </source>
</evidence>
<evidence type="ECO:0000256" key="19">
    <source>
        <dbReference type="ARBA" id="ARBA00049139"/>
    </source>
</evidence>
<comment type="subcellular location">
    <subcellularLocation>
        <location evidence="1">Cytoplasm</location>
    </subcellularLocation>
</comment>
<sequence>MLSESEMGTVLADSASNLDVPVPCEVSLSDVMVNSPSRTVEDHSAEITEETKTEESQLDMFRSKASSPASSLWTTRRDGEVKLRLDQQGIGSETPKTVHELLQESVKKYGDYFALASKKGDKWIKQTYKQYYEECRKAAKSFIKLGLERFHGVGILGFNSAEWFIADIGAILAGGFAVGIYTTNSPEACQYVAENCGANILVVENHKQLQKILEVQHKLPLLKAIIQYNGELKEIRPNLYTWSEFMSLGSGVPDSQLDKIIDSQKPNQCCTLIYTSGTTGQPKGVMLSHDNITWTSLSAGRYVQLTEATEQQELVISYLPLSHIAAQMIDIWLPITFGAQVFFARPDALKGSLIDTLREVRPTAFMGVPRVWEKIQEKMKSVGAKSSALRRKVAAWAKEVGLQTNLKRMNGASELPMNFRLARQLVYKKVRKGLGLDRCTKCYTGAAPITRETLEFFLSLDIPVYELYGMSESSGPHTISLPDAFRITSCGKEITGCRTMIYKPDSDGSGEICFSGRHIFMGYLNMEDKTKEAIHEEGWLHSGDLGKHDINGFLYITGRIKGNTSSLV</sequence>
<dbReference type="GO" id="GO:0047676">
    <property type="term" value="F:arachidonate-CoA ligase activity"/>
    <property type="evidence" value="ECO:0007669"/>
    <property type="project" value="UniProtKB-EC"/>
</dbReference>
<comment type="catalytic activity">
    <reaction evidence="12">
        <text>(9Z,12Z)-octadecadienoate + ATP + CoA = (9Z,12Z)-octadecadienoyl-CoA + AMP + diphosphate</text>
        <dbReference type="Rhea" id="RHEA:33651"/>
        <dbReference type="ChEBI" id="CHEBI:30245"/>
        <dbReference type="ChEBI" id="CHEBI:30616"/>
        <dbReference type="ChEBI" id="CHEBI:33019"/>
        <dbReference type="ChEBI" id="CHEBI:57287"/>
        <dbReference type="ChEBI" id="CHEBI:57383"/>
        <dbReference type="ChEBI" id="CHEBI:456215"/>
    </reaction>
    <physiologicalReaction direction="left-to-right" evidence="12">
        <dbReference type="Rhea" id="RHEA:33652"/>
    </physiologicalReaction>
</comment>
<feature type="compositionally biased region" description="Polar residues" evidence="20">
    <location>
        <begin position="64"/>
        <end position="74"/>
    </location>
</feature>
<keyword evidence="6" id="KW-0067">ATP-binding</keyword>
<evidence type="ECO:0000256" key="4">
    <source>
        <dbReference type="ARBA" id="ARBA00022741"/>
    </source>
</evidence>
<evidence type="ECO:0000256" key="11">
    <source>
        <dbReference type="ARBA" id="ARBA00026121"/>
    </source>
</evidence>
<dbReference type="EC" id="6.2.1.15" evidence="10"/>
<dbReference type="EC" id="6.2.1.3" evidence="11"/>
<evidence type="ECO:0000256" key="5">
    <source>
        <dbReference type="ARBA" id="ARBA00022832"/>
    </source>
</evidence>
<dbReference type="InterPro" id="IPR020845">
    <property type="entry name" value="AMP-binding_CS"/>
</dbReference>
<keyword evidence="4" id="KW-0547">Nucleotide-binding</keyword>
<keyword evidence="2" id="KW-0963">Cytoplasm</keyword>
<dbReference type="STRING" id="55544.A0A4D9DVI3"/>
<keyword evidence="23" id="KW-1185">Reference proteome</keyword>
<reference evidence="22 23" key="1">
    <citation type="submission" date="2019-04" db="EMBL/GenBank/DDBJ databases">
        <title>Draft genome of the big-headed turtle Platysternon megacephalum.</title>
        <authorList>
            <person name="Gong S."/>
        </authorList>
    </citation>
    <scope>NUCLEOTIDE SEQUENCE [LARGE SCALE GENOMIC DNA]</scope>
    <source>
        <strain evidence="22">DO16091913</strain>
        <tissue evidence="22">Muscle</tissue>
    </source>
</reference>
<dbReference type="InterPro" id="IPR042099">
    <property type="entry name" value="ANL_N_sf"/>
</dbReference>
<evidence type="ECO:0000256" key="7">
    <source>
        <dbReference type="ARBA" id="ARBA00023098"/>
    </source>
</evidence>
<evidence type="ECO:0000256" key="14">
    <source>
        <dbReference type="ARBA" id="ARBA00038034"/>
    </source>
</evidence>
<keyword evidence="22" id="KW-0808">Transferase</keyword>
<comment type="catalytic activity">
    <reaction evidence="13">
        <text>(9Z)-octadecenoate + ATP + CoA = (9Z)-octadecenoyl-CoA + AMP + diphosphate</text>
        <dbReference type="Rhea" id="RHEA:33607"/>
        <dbReference type="ChEBI" id="CHEBI:30616"/>
        <dbReference type="ChEBI" id="CHEBI:30823"/>
        <dbReference type="ChEBI" id="CHEBI:33019"/>
        <dbReference type="ChEBI" id="CHEBI:57287"/>
        <dbReference type="ChEBI" id="CHEBI:57387"/>
        <dbReference type="ChEBI" id="CHEBI:456215"/>
    </reaction>
    <physiologicalReaction direction="left-to-right" evidence="13">
        <dbReference type="Rhea" id="RHEA:33608"/>
    </physiologicalReaction>
</comment>
<dbReference type="GO" id="GO:0016020">
    <property type="term" value="C:membrane"/>
    <property type="evidence" value="ECO:0007669"/>
    <property type="project" value="TreeGrafter"/>
</dbReference>
<accession>A0A4D9DVI3</accession>
<reference evidence="22 23" key="2">
    <citation type="submission" date="2019-04" db="EMBL/GenBank/DDBJ databases">
        <title>The genome sequence of big-headed turtle.</title>
        <authorList>
            <person name="Gong S."/>
        </authorList>
    </citation>
    <scope>NUCLEOTIDE SEQUENCE [LARGE SCALE GENOMIC DNA]</scope>
    <source>
        <strain evidence="22">DO16091913</strain>
        <tissue evidence="22">Muscle</tissue>
    </source>
</reference>
<evidence type="ECO:0000256" key="9">
    <source>
        <dbReference type="ARBA" id="ARBA00024548"/>
    </source>
</evidence>
<evidence type="ECO:0000256" key="15">
    <source>
        <dbReference type="ARBA" id="ARBA00040479"/>
    </source>
</evidence>
<feature type="region of interest" description="Disordered" evidence="20">
    <location>
        <begin position="36"/>
        <end position="74"/>
    </location>
</feature>
<dbReference type="GO" id="GO:0005783">
    <property type="term" value="C:endoplasmic reticulum"/>
    <property type="evidence" value="ECO:0007669"/>
    <property type="project" value="TreeGrafter"/>
</dbReference>
<evidence type="ECO:0000256" key="16">
    <source>
        <dbReference type="ARBA" id="ARBA00042118"/>
    </source>
</evidence>
<comment type="catalytic activity">
    <reaction evidence="9">
        <text>(5Z,8Z,11Z,14Z)-eicosatetraenoate + ATP + CoA = (5Z,8Z,11Z,14Z)-eicosatetraenoyl-CoA + AMP + diphosphate</text>
        <dbReference type="Rhea" id="RHEA:19713"/>
        <dbReference type="ChEBI" id="CHEBI:30616"/>
        <dbReference type="ChEBI" id="CHEBI:32395"/>
        <dbReference type="ChEBI" id="CHEBI:33019"/>
        <dbReference type="ChEBI" id="CHEBI:57287"/>
        <dbReference type="ChEBI" id="CHEBI:57368"/>
        <dbReference type="ChEBI" id="CHEBI:456215"/>
        <dbReference type="EC" id="6.2.1.15"/>
    </reaction>
    <physiologicalReaction direction="left-to-right" evidence="9">
        <dbReference type="Rhea" id="RHEA:19714"/>
    </physiologicalReaction>
</comment>
<protein>
    <recommendedName>
        <fullName evidence="15">Long-chain-fatty-acid--CoA ligase ACSBG2</fullName>
        <ecNumber evidence="10">6.2.1.15</ecNumber>
        <ecNumber evidence="11">6.2.1.3</ecNumber>
    </recommendedName>
    <alternativeName>
        <fullName evidence="17">Acyl-CoA synthetase bubblegum family member 2</fullName>
    </alternativeName>
    <alternativeName>
        <fullName evidence="16">Arachidonate--CoA ligase ACSBG2</fullName>
    </alternativeName>
</protein>
<keyword evidence="3" id="KW-0436">Ligase</keyword>
<evidence type="ECO:0000256" key="6">
    <source>
        <dbReference type="ARBA" id="ARBA00022840"/>
    </source>
</evidence>
<dbReference type="InterPro" id="IPR000873">
    <property type="entry name" value="AMP-dep_synth/lig_dom"/>
</dbReference>
<evidence type="ECO:0000313" key="23">
    <source>
        <dbReference type="Proteomes" id="UP000297703"/>
    </source>
</evidence>
<dbReference type="GO" id="GO:0016740">
    <property type="term" value="F:transferase activity"/>
    <property type="evidence" value="ECO:0007669"/>
    <property type="project" value="UniProtKB-KW"/>
</dbReference>
<dbReference type="PANTHER" id="PTHR43272">
    <property type="entry name" value="LONG-CHAIN-FATTY-ACID--COA LIGASE"/>
    <property type="match status" value="1"/>
</dbReference>
<dbReference type="PANTHER" id="PTHR43272:SF101">
    <property type="entry name" value="ACYL-COA SYNTHETASE BUBBLEGUM FAMILY MEMBER 2-RELATED"/>
    <property type="match status" value="1"/>
</dbReference>
<evidence type="ECO:0000256" key="13">
    <source>
        <dbReference type="ARBA" id="ARBA00036043"/>
    </source>
</evidence>
<evidence type="ECO:0000256" key="3">
    <source>
        <dbReference type="ARBA" id="ARBA00022598"/>
    </source>
</evidence>
<comment type="catalytic activity">
    <reaction evidence="8">
        <text>a long-chain fatty acid + ATP + CoA = a long-chain fatty acyl-CoA + AMP + diphosphate</text>
        <dbReference type="Rhea" id="RHEA:15421"/>
        <dbReference type="ChEBI" id="CHEBI:30616"/>
        <dbReference type="ChEBI" id="CHEBI:33019"/>
        <dbReference type="ChEBI" id="CHEBI:57287"/>
        <dbReference type="ChEBI" id="CHEBI:57560"/>
        <dbReference type="ChEBI" id="CHEBI:83139"/>
        <dbReference type="ChEBI" id="CHEBI:456215"/>
        <dbReference type="EC" id="6.2.1.3"/>
    </reaction>
    <physiologicalReaction direction="left-to-right" evidence="8">
        <dbReference type="Rhea" id="RHEA:15422"/>
    </physiologicalReaction>
</comment>
<evidence type="ECO:0000256" key="12">
    <source>
        <dbReference type="ARBA" id="ARBA00035848"/>
    </source>
</evidence>
<dbReference type="SUPFAM" id="SSF56801">
    <property type="entry name" value="Acetyl-CoA synthetase-like"/>
    <property type="match status" value="1"/>
</dbReference>
<comment type="catalytic activity">
    <reaction evidence="18">
        <text>tetracosanoate + ATP + CoA = tetracosanoyl-CoA + AMP + diphosphate</text>
        <dbReference type="Rhea" id="RHEA:33639"/>
        <dbReference type="ChEBI" id="CHEBI:30616"/>
        <dbReference type="ChEBI" id="CHEBI:31014"/>
        <dbReference type="ChEBI" id="CHEBI:33019"/>
        <dbReference type="ChEBI" id="CHEBI:57287"/>
        <dbReference type="ChEBI" id="CHEBI:65052"/>
        <dbReference type="ChEBI" id="CHEBI:456215"/>
    </reaction>
    <physiologicalReaction direction="left-to-right" evidence="18">
        <dbReference type="Rhea" id="RHEA:33640"/>
    </physiologicalReaction>
</comment>
<evidence type="ECO:0000256" key="18">
    <source>
        <dbReference type="ARBA" id="ARBA00048666"/>
    </source>
</evidence>
<comment type="similarity">
    <text evidence="14">Belongs to the ATP-dependent AMP-binding enzyme family. Bubblegum subfamily.</text>
</comment>
<evidence type="ECO:0000256" key="8">
    <source>
        <dbReference type="ARBA" id="ARBA00024484"/>
    </source>
</evidence>
<gene>
    <name evidence="22" type="ORF">DR999_PMT16997</name>
</gene>
<evidence type="ECO:0000256" key="2">
    <source>
        <dbReference type="ARBA" id="ARBA00022490"/>
    </source>
</evidence>
<dbReference type="Proteomes" id="UP000297703">
    <property type="component" value="Unassembled WGS sequence"/>
</dbReference>
<feature type="domain" description="AMP-dependent synthetase/ligase" evidence="21">
    <location>
        <begin position="102"/>
        <end position="524"/>
    </location>
</feature>
<name>A0A4D9DVI3_9SAUR</name>
<keyword evidence="5" id="KW-0276">Fatty acid metabolism</keyword>